<dbReference type="Pfam" id="PF13350">
    <property type="entry name" value="Y_phosphatase3"/>
    <property type="match status" value="1"/>
</dbReference>
<dbReference type="RefSeq" id="WP_069662757.1">
    <property type="nucleotide sequence ID" value="NZ_JBHUJJ010000001.1"/>
</dbReference>
<dbReference type="Proteomes" id="UP000095094">
    <property type="component" value="Unassembled WGS sequence"/>
</dbReference>
<gene>
    <name evidence="3" type="ORF">BCR25_17085</name>
</gene>
<dbReference type="SUPFAM" id="SSF52799">
    <property type="entry name" value="(Phosphotyrosine protein) phosphatases II"/>
    <property type="match status" value="1"/>
</dbReference>
<dbReference type="InterPro" id="IPR026893">
    <property type="entry name" value="Tyr/Ser_Pase_IphP-type"/>
</dbReference>
<dbReference type="EMBL" id="MIJY01000007">
    <property type="protein sequence ID" value="OEG18204.1"/>
    <property type="molecule type" value="Genomic_DNA"/>
</dbReference>
<evidence type="ECO:0000313" key="3">
    <source>
        <dbReference type="EMBL" id="OEG18204.1"/>
    </source>
</evidence>
<dbReference type="PANTHER" id="PTHR31126:SF1">
    <property type="entry name" value="TYROSINE SPECIFIC PROTEIN PHOSPHATASES DOMAIN-CONTAINING PROTEIN"/>
    <property type="match status" value="1"/>
</dbReference>
<dbReference type="InterPro" id="IPR029021">
    <property type="entry name" value="Prot-tyrosine_phosphatase-like"/>
</dbReference>
<protein>
    <recommendedName>
        <fullName evidence="2">Tyrosine specific protein phosphatases domain-containing protein</fullName>
    </recommendedName>
</protein>
<comment type="similarity">
    <text evidence="1">Belongs to the protein-tyrosine phosphatase family.</text>
</comment>
<dbReference type="PANTHER" id="PTHR31126">
    <property type="entry name" value="TYROSINE-PROTEIN PHOSPHATASE"/>
    <property type="match status" value="1"/>
</dbReference>
<dbReference type="Gene3D" id="3.90.190.10">
    <property type="entry name" value="Protein tyrosine phosphatase superfamily"/>
    <property type="match status" value="1"/>
</dbReference>
<sequence length="254" mass="28700">MMVTITNFRDIGGIENKAGKKIKTDIFLRSGELSKLTKEDEQRLEKNYRLGKIIDLRSELEVEERPDMSVPRSEYIHIDILEDIQDEGASIEDFVKIGSPEKSASYMEKLYADIALNVTAQKGYNKFFEEILALDKQESILFHCFAGKDRTGIAAALVLETLGAPREAIYADYLLTNELRKKENAMILEQAKKSQLADANLEALHVALNVDSSYLDNFYQTVDAQYGDISTYLKQAIGLDKLATEALNNRFLVD</sequence>
<dbReference type="PROSITE" id="PS00383">
    <property type="entry name" value="TYR_PHOSPHATASE_1"/>
    <property type="match status" value="1"/>
</dbReference>
<name>A0A1E5GZQ0_9ENTE</name>
<comment type="caution">
    <text evidence="3">The sequence shown here is derived from an EMBL/GenBank/DDBJ whole genome shotgun (WGS) entry which is preliminary data.</text>
</comment>
<dbReference type="InterPro" id="IPR016130">
    <property type="entry name" value="Tyr_Pase_AS"/>
</dbReference>
<dbReference type="AlphaFoldDB" id="A0A1E5GZQ0"/>
<keyword evidence="4" id="KW-1185">Reference proteome</keyword>
<organism evidence="3 4">
    <name type="scientific">Enterococcus termitis</name>
    <dbReference type="NCBI Taxonomy" id="332950"/>
    <lineage>
        <taxon>Bacteria</taxon>
        <taxon>Bacillati</taxon>
        <taxon>Bacillota</taxon>
        <taxon>Bacilli</taxon>
        <taxon>Lactobacillales</taxon>
        <taxon>Enterococcaceae</taxon>
        <taxon>Enterococcus</taxon>
    </lineage>
</organism>
<dbReference type="GO" id="GO:0004721">
    <property type="term" value="F:phosphoprotein phosphatase activity"/>
    <property type="evidence" value="ECO:0007669"/>
    <property type="project" value="InterPro"/>
</dbReference>
<dbReference type="PROSITE" id="PS50056">
    <property type="entry name" value="TYR_PHOSPHATASE_2"/>
    <property type="match status" value="1"/>
</dbReference>
<evidence type="ECO:0000256" key="1">
    <source>
        <dbReference type="ARBA" id="ARBA00009580"/>
    </source>
</evidence>
<evidence type="ECO:0000259" key="2">
    <source>
        <dbReference type="PROSITE" id="PS50056"/>
    </source>
</evidence>
<dbReference type="InterPro" id="IPR000387">
    <property type="entry name" value="Tyr_Pase_dom"/>
</dbReference>
<proteinExistence type="inferred from homology"/>
<feature type="domain" description="Tyrosine specific protein phosphatases" evidence="2">
    <location>
        <begin position="125"/>
        <end position="194"/>
    </location>
</feature>
<evidence type="ECO:0000313" key="4">
    <source>
        <dbReference type="Proteomes" id="UP000095094"/>
    </source>
</evidence>
<accession>A0A1E5GZQ0</accession>
<reference evidence="4" key="1">
    <citation type="submission" date="2016-09" db="EMBL/GenBank/DDBJ databases">
        <authorList>
            <person name="Gulvik C.A."/>
        </authorList>
    </citation>
    <scope>NUCLEOTIDE SEQUENCE [LARGE SCALE GENOMIC DNA]</scope>
    <source>
        <strain evidence="4">LMG 8895</strain>
    </source>
</reference>